<evidence type="ECO:0000313" key="5">
    <source>
        <dbReference type="Proteomes" id="UP000295188"/>
    </source>
</evidence>
<reference evidence="4 5" key="1">
    <citation type="submission" date="2019-03" db="EMBL/GenBank/DDBJ databases">
        <title>Genomic Encyclopedia of Type Strains, Phase IV (KMG-IV): sequencing the most valuable type-strain genomes for metagenomic binning, comparative biology and taxonomic classification.</title>
        <authorList>
            <person name="Goeker M."/>
        </authorList>
    </citation>
    <scope>NUCLEOTIDE SEQUENCE [LARGE SCALE GENOMIC DNA]</scope>
    <source>
        <strain evidence="4 5">DSM 20467</strain>
    </source>
</reference>
<dbReference type="GO" id="GO:0005886">
    <property type="term" value="C:plasma membrane"/>
    <property type="evidence" value="ECO:0007669"/>
    <property type="project" value="UniProtKB-SubCell"/>
</dbReference>
<keyword evidence="2" id="KW-1003">Cell membrane</keyword>
<comment type="similarity">
    <text evidence="1 2">Belongs to the BioY family.</text>
</comment>
<name>A0A4V2US60_9FIRM</name>
<evidence type="ECO:0000256" key="2">
    <source>
        <dbReference type="PIRNR" id="PIRNR016661"/>
    </source>
</evidence>
<keyword evidence="5" id="KW-1185">Reference proteome</keyword>
<dbReference type="EMBL" id="SMAA01000005">
    <property type="protein sequence ID" value="TCS80112.1"/>
    <property type="molecule type" value="Genomic_DNA"/>
</dbReference>
<keyword evidence="3" id="KW-1133">Transmembrane helix</keyword>
<dbReference type="Proteomes" id="UP000295188">
    <property type="component" value="Unassembled WGS sequence"/>
</dbReference>
<comment type="subcellular location">
    <subcellularLocation>
        <location evidence="2">Cell membrane</location>
        <topology evidence="2">Multi-pass membrane protein</topology>
    </subcellularLocation>
</comment>
<keyword evidence="3" id="KW-0812">Transmembrane</keyword>
<dbReference type="RefSeq" id="WP_132548507.1">
    <property type="nucleotide sequence ID" value="NZ_SMAA01000005.1"/>
</dbReference>
<dbReference type="PIRSF" id="PIRSF016661">
    <property type="entry name" value="BioY"/>
    <property type="match status" value="1"/>
</dbReference>
<evidence type="ECO:0000256" key="1">
    <source>
        <dbReference type="ARBA" id="ARBA00010692"/>
    </source>
</evidence>
<dbReference type="GO" id="GO:0015225">
    <property type="term" value="F:biotin transmembrane transporter activity"/>
    <property type="evidence" value="ECO:0007669"/>
    <property type="project" value="UniProtKB-UniRule"/>
</dbReference>
<proteinExistence type="inferred from homology"/>
<accession>A0A4V2US60</accession>
<comment type="caution">
    <text evidence="4">The sequence shown here is derived from an EMBL/GenBank/DDBJ whole genome shotgun (WGS) entry which is preliminary data.</text>
</comment>
<feature type="transmembrane region" description="Helical" evidence="3">
    <location>
        <begin position="9"/>
        <end position="26"/>
    </location>
</feature>
<keyword evidence="2 3" id="KW-0472">Membrane</keyword>
<dbReference type="PANTHER" id="PTHR34295:SF1">
    <property type="entry name" value="BIOTIN TRANSPORTER BIOY"/>
    <property type="match status" value="1"/>
</dbReference>
<feature type="transmembrane region" description="Helical" evidence="3">
    <location>
        <begin position="147"/>
        <end position="173"/>
    </location>
</feature>
<dbReference type="AlphaFoldDB" id="A0A4V2US60"/>
<dbReference type="Gene3D" id="1.10.1760.20">
    <property type="match status" value="1"/>
</dbReference>
<dbReference type="PANTHER" id="PTHR34295">
    <property type="entry name" value="BIOTIN TRANSPORTER BIOY"/>
    <property type="match status" value="1"/>
</dbReference>
<keyword evidence="2" id="KW-0813">Transport</keyword>
<feature type="transmembrane region" description="Helical" evidence="3">
    <location>
        <begin position="56"/>
        <end position="73"/>
    </location>
</feature>
<dbReference type="InterPro" id="IPR003784">
    <property type="entry name" value="BioY"/>
</dbReference>
<feature type="transmembrane region" description="Helical" evidence="3">
    <location>
        <begin position="115"/>
        <end position="141"/>
    </location>
</feature>
<feature type="transmembrane region" description="Helical" evidence="3">
    <location>
        <begin position="85"/>
        <end position="103"/>
    </location>
</feature>
<evidence type="ECO:0000313" key="4">
    <source>
        <dbReference type="EMBL" id="TCS80112.1"/>
    </source>
</evidence>
<dbReference type="OrthoDB" id="9803495at2"/>
<protein>
    <recommendedName>
        <fullName evidence="2">Biotin transporter</fullName>
    </recommendedName>
</protein>
<evidence type="ECO:0000256" key="3">
    <source>
        <dbReference type="SAM" id="Phobius"/>
    </source>
</evidence>
<organism evidence="4 5">
    <name type="scientific">Pectinatus cerevisiiphilus</name>
    <dbReference type="NCBI Taxonomy" id="86956"/>
    <lineage>
        <taxon>Bacteria</taxon>
        <taxon>Bacillati</taxon>
        <taxon>Bacillota</taxon>
        <taxon>Negativicutes</taxon>
        <taxon>Selenomonadales</taxon>
        <taxon>Selenomonadaceae</taxon>
        <taxon>Pectinatus</taxon>
    </lineage>
</organism>
<dbReference type="Pfam" id="PF02632">
    <property type="entry name" value="BioY"/>
    <property type="match status" value="1"/>
</dbReference>
<sequence>MFARIKQREIILCGLFTALIAIGAFIKIPVPVVPFTLQLLFTMLAGIFLGGRLGAVSVGIYVLLGLIGVPVFVEGGGPGYILQPTFGYLVGFILGSYLTGCIAGGENCPSYKRLLAANFAGLVIVYTCGLLYCYFISNFYLGKALSVWMLFLYGFVLAVPGDIMLCILAAILGKKLVPVFHLMSAK</sequence>
<gene>
    <name evidence="4" type="ORF">EDC37_105184</name>
</gene>